<evidence type="ECO:0000256" key="1">
    <source>
        <dbReference type="SAM" id="Phobius"/>
    </source>
</evidence>
<gene>
    <name evidence="2" type="ORF">BB561_001217</name>
</gene>
<keyword evidence="1" id="KW-0812">Transmembrane</keyword>
<feature type="transmembrane region" description="Helical" evidence="1">
    <location>
        <begin position="152"/>
        <end position="177"/>
    </location>
</feature>
<evidence type="ECO:0000313" key="2">
    <source>
        <dbReference type="EMBL" id="PVU96381.1"/>
    </source>
</evidence>
<name>A0A2T9YVM5_9FUNG</name>
<reference evidence="2 3" key="1">
    <citation type="journal article" date="2018" name="MBio">
        <title>Comparative Genomics Reveals the Core Gene Toolbox for the Fungus-Insect Symbiosis.</title>
        <authorList>
            <person name="Wang Y."/>
            <person name="Stata M."/>
            <person name="Wang W."/>
            <person name="Stajich J.E."/>
            <person name="White M.M."/>
            <person name="Moncalvo J.M."/>
        </authorList>
    </citation>
    <scope>NUCLEOTIDE SEQUENCE [LARGE SCALE GENOMIC DNA]</scope>
    <source>
        <strain evidence="2 3">SWE-8-4</strain>
    </source>
</reference>
<dbReference type="EMBL" id="MBFR01000034">
    <property type="protein sequence ID" value="PVU96381.1"/>
    <property type="molecule type" value="Genomic_DNA"/>
</dbReference>
<dbReference type="AlphaFoldDB" id="A0A2T9YVM5"/>
<keyword evidence="1" id="KW-0472">Membrane</keyword>
<accession>A0A2T9YVM5</accession>
<dbReference type="Proteomes" id="UP000245383">
    <property type="component" value="Unassembled WGS sequence"/>
</dbReference>
<evidence type="ECO:0000313" key="3">
    <source>
        <dbReference type="Proteomes" id="UP000245383"/>
    </source>
</evidence>
<proteinExistence type="predicted"/>
<feature type="transmembrane region" description="Helical" evidence="1">
    <location>
        <begin position="115"/>
        <end position="140"/>
    </location>
</feature>
<protein>
    <recommendedName>
        <fullName evidence="4">Transmembrane protein</fullName>
    </recommendedName>
</protein>
<sequence length="179" mass="20590">MKTNNNDRNSQINSANFIELTQTNFQLHQSASNSIATLSGVQPHDLPHITQPNSMNSSLHFQEPPKYPENSSIDISTNASQYRNDLNLYTVRNTISSESSNLLYSKNESTFKDRWAALLYLACLSLYIYILLVCISESAILNSEDHKYITQWYLQLFWMAFSLFVTFISSLIHLILIQR</sequence>
<comment type="caution">
    <text evidence="2">The sequence shown here is derived from an EMBL/GenBank/DDBJ whole genome shotgun (WGS) entry which is preliminary data.</text>
</comment>
<keyword evidence="1" id="KW-1133">Transmembrane helix</keyword>
<organism evidence="2 3">
    <name type="scientific">Smittium simulii</name>
    <dbReference type="NCBI Taxonomy" id="133385"/>
    <lineage>
        <taxon>Eukaryota</taxon>
        <taxon>Fungi</taxon>
        <taxon>Fungi incertae sedis</taxon>
        <taxon>Zoopagomycota</taxon>
        <taxon>Kickxellomycotina</taxon>
        <taxon>Harpellomycetes</taxon>
        <taxon>Harpellales</taxon>
        <taxon>Legeriomycetaceae</taxon>
        <taxon>Smittium</taxon>
    </lineage>
</organism>
<keyword evidence="3" id="KW-1185">Reference proteome</keyword>
<evidence type="ECO:0008006" key="4">
    <source>
        <dbReference type="Google" id="ProtNLM"/>
    </source>
</evidence>